<evidence type="ECO:0000313" key="6">
    <source>
        <dbReference type="Proteomes" id="UP000247698"/>
    </source>
</evidence>
<dbReference type="HOGENOM" id="CLU_053695_0_0_9"/>
<dbReference type="InterPro" id="IPR027417">
    <property type="entry name" value="P-loop_NTPase"/>
</dbReference>
<dbReference type="GO" id="GO:0006260">
    <property type="term" value="P:DNA replication"/>
    <property type="evidence" value="ECO:0007669"/>
    <property type="project" value="InterPro"/>
</dbReference>
<dbReference type="SUPFAM" id="SSF52540">
    <property type="entry name" value="P-loop containing nucleoside triphosphate hydrolases"/>
    <property type="match status" value="1"/>
</dbReference>
<dbReference type="InterPro" id="IPR000605">
    <property type="entry name" value="Helicase_SF3_ssDNA/RNA_vir"/>
</dbReference>
<dbReference type="Proteomes" id="UP000247698">
    <property type="component" value="Unassembled WGS sequence"/>
</dbReference>
<dbReference type="STRING" id="1218507.JF74_04060"/>
<dbReference type="InterPro" id="IPR002631">
    <property type="entry name" value="Plasmid_rep_OBD"/>
</dbReference>
<dbReference type="EMBL" id="QGLG01000002">
    <property type="protein sequence ID" value="PXY83989.1"/>
    <property type="molecule type" value="Genomic_DNA"/>
</dbReference>
<dbReference type="RefSeq" id="WP_046324376.1">
    <property type="nucleotide sequence ID" value="NZ_JAAEEB010000006.1"/>
</dbReference>
<sequence>MAEIRARQFMYMQDFAHLKIDFTELTNILTKANIQEWAYIIHDQDLDQGNRLIRKHLHVVLKYANPQILSHVVRLFNDKPQYLEVWQGRISNAYSYLIHATLEAKDKYQYDPNSVVASFDFPARITEIQSSVNQSRLNSKVVANFLTQYANEEIDYQELADIIGLAEVAKRKSVIDNITKLIADKKHEEWLHEYHDRKAETIWLWGEAGVGKTRYANKLVRGEKVAILGSSRDYFQDYHGEHYVILNDLRPNDFRYADLLRLLDPYEHDKVAPRRYHDVKLNVEMLIITTPYSPFEFYQHVKIADEKTDTFEQLKRRVHAIHITPKFIAEVFQDNESEFEELFGGR</sequence>
<dbReference type="GO" id="GO:0003916">
    <property type="term" value="F:DNA topoisomerase activity"/>
    <property type="evidence" value="ECO:0007669"/>
    <property type="project" value="InterPro"/>
</dbReference>
<accession>A0A0F4LGD3</accession>
<dbReference type="AlphaFoldDB" id="A0A0F4LGD3"/>
<dbReference type="Gene3D" id="3.40.1310.30">
    <property type="match status" value="1"/>
</dbReference>
<protein>
    <submittedName>
        <fullName evidence="3">Putative replication initiator protein</fullName>
    </submittedName>
    <submittedName>
        <fullName evidence="4">Replication initiation protein</fullName>
    </submittedName>
</protein>
<evidence type="ECO:0000313" key="5">
    <source>
        <dbReference type="Proteomes" id="UP000033531"/>
    </source>
</evidence>
<reference evidence="4 6" key="2">
    <citation type="submission" date="2018-05" db="EMBL/GenBank/DDBJ databases">
        <title>Reference genomes for bee gut microbiota database.</title>
        <authorList>
            <person name="Ellegaard K.M."/>
        </authorList>
    </citation>
    <scope>NUCLEOTIDE SEQUENCE [LARGE SCALE GENOMIC DNA]</scope>
    <source>
        <strain evidence="4 6">ESL0184</strain>
    </source>
</reference>
<dbReference type="Pfam" id="PF00910">
    <property type="entry name" value="RNA_helicase"/>
    <property type="match status" value="1"/>
</dbReference>
<comment type="caution">
    <text evidence="3">The sequence shown here is derived from an EMBL/GenBank/DDBJ whole genome shotgun (WGS) entry which is preliminary data.</text>
</comment>
<dbReference type="GO" id="GO:0003677">
    <property type="term" value="F:DNA binding"/>
    <property type="evidence" value="ECO:0007669"/>
    <property type="project" value="InterPro"/>
</dbReference>
<dbReference type="OrthoDB" id="2288493at2"/>
<dbReference type="Gene3D" id="3.40.50.300">
    <property type="entry name" value="P-loop containing nucleotide triphosphate hydrolases"/>
    <property type="match status" value="1"/>
</dbReference>
<feature type="domain" description="Plasmid replication protein origin binding" evidence="2">
    <location>
        <begin position="2"/>
        <end position="120"/>
    </location>
</feature>
<dbReference type="EMBL" id="JXLI01000008">
    <property type="protein sequence ID" value="KJY57383.1"/>
    <property type="molecule type" value="Genomic_DNA"/>
</dbReference>
<feature type="domain" description="Helicase superfamily 3 single-stranded DNA/RNA virus" evidence="1">
    <location>
        <begin position="202"/>
        <end position="263"/>
    </location>
</feature>
<dbReference type="Proteomes" id="UP000033531">
    <property type="component" value="Unassembled WGS sequence"/>
</dbReference>
<organism evidence="3 5">
    <name type="scientific">Lactobacillus melliventris</name>
    <dbReference type="NCBI Taxonomy" id="1218507"/>
    <lineage>
        <taxon>Bacteria</taxon>
        <taxon>Bacillati</taxon>
        <taxon>Bacillota</taxon>
        <taxon>Bacilli</taxon>
        <taxon>Lactobacillales</taxon>
        <taxon>Lactobacillaceae</taxon>
        <taxon>Lactobacillus</taxon>
    </lineage>
</organism>
<evidence type="ECO:0000313" key="4">
    <source>
        <dbReference type="EMBL" id="PXY83989.1"/>
    </source>
</evidence>
<dbReference type="GO" id="GO:0005727">
    <property type="term" value="C:extrachromosomal circular DNA"/>
    <property type="evidence" value="ECO:0007669"/>
    <property type="project" value="InterPro"/>
</dbReference>
<dbReference type="GO" id="GO:0003723">
    <property type="term" value="F:RNA binding"/>
    <property type="evidence" value="ECO:0007669"/>
    <property type="project" value="InterPro"/>
</dbReference>
<reference evidence="3 5" key="1">
    <citation type="submission" date="2015-01" db="EMBL/GenBank/DDBJ databases">
        <title>Comparative genomics of the lactic acid bacteria isolated from the honey bee gut.</title>
        <authorList>
            <person name="Ellegaard K.M."/>
            <person name="Tamarit D."/>
            <person name="Javelind E."/>
            <person name="Olofsson T."/>
            <person name="Andersson S.G."/>
            <person name="Vasquez A."/>
        </authorList>
    </citation>
    <scope>NUCLEOTIDE SEQUENCE [LARGE SCALE GENOMIC DNA]</scope>
    <source>
        <strain evidence="3 5">Hma8</strain>
    </source>
</reference>
<evidence type="ECO:0000313" key="3">
    <source>
        <dbReference type="EMBL" id="KJY57383.1"/>
    </source>
</evidence>
<proteinExistence type="predicted"/>
<dbReference type="GO" id="GO:0003724">
    <property type="term" value="F:RNA helicase activity"/>
    <property type="evidence" value="ECO:0007669"/>
    <property type="project" value="InterPro"/>
</dbReference>
<evidence type="ECO:0000259" key="1">
    <source>
        <dbReference type="Pfam" id="PF00910"/>
    </source>
</evidence>
<dbReference type="Pfam" id="PF01719">
    <property type="entry name" value="Rep_OBD"/>
    <property type="match status" value="1"/>
</dbReference>
<keyword evidence="6" id="KW-1185">Reference proteome</keyword>
<gene>
    <name evidence="4" type="ORF">DK873_02045</name>
    <name evidence="3" type="ORF">JF74_04060</name>
</gene>
<evidence type="ECO:0000259" key="2">
    <source>
        <dbReference type="Pfam" id="PF01719"/>
    </source>
</evidence>
<name>A0A0F4LGD3_9LACO</name>
<dbReference type="PATRIC" id="fig|1218507.3.peg.573"/>